<dbReference type="EMBL" id="CP042190">
    <property type="protein sequence ID" value="QDS71786.1"/>
    <property type="molecule type" value="Genomic_DNA"/>
</dbReference>
<evidence type="ECO:0008006" key="3">
    <source>
        <dbReference type="Google" id="ProtNLM"/>
    </source>
</evidence>
<protein>
    <recommendedName>
        <fullName evidence="3">Aminoglycoside phosphotransferase domain-containing protein</fullName>
    </recommendedName>
</protein>
<reference evidence="1 2" key="1">
    <citation type="submission" date="2019-07" db="EMBL/GenBank/DDBJ databases">
        <title>Finished genome of Venturia effusa.</title>
        <authorList>
            <person name="Young C.A."/>
            <person name="Cox M.P."/>
            <person name="Ganley A.R.D."/>
            <person name="David W.J."/>
        </authorList>
    </citation>
    <scope>NUCLEOTIDE SEQUENCE [LARGE SCALE GENOMIC DNA]</scope>
    <source>
        <strain evidence="2">albino</strain>
    </source>
</reference>
<keyword evidence="2" id="KW-1185">Reference proteome</keyword>
<evidence type="ECO:0000313" key="1">
    <source>
        <dbReference type="EMBL" id="QDS71786.1"/>
    </source>
</evidence>
<name>A0A517L819_9PEZI</name>
<accession>A0A517L819</accession>
<evidence type="ECO:0000313" key="2">
    <source>
        <dbReference type="Proteomes" id="UP000316270"/>
    </source>
</evidence>
<sequence>MEYRGDAWPVMPDGSKYDGTNLLSLVREGNSPFQEAWDVNLLIAEIEEKLESKVVDIPMLYDGANYYGIHVKLSNRPDIIARLRKSDVNWPNYCSWPYHKLVPQVEFEAAVYNLLRNELDVQTSKLLYHRAPVQRPEPRVEIPVDIVGRALFLFKKEEGEKNLYADLSTSQRIHLLKHAARIRASLFNYALPPDFPKTWLLECLFEQKPTSWDLEVVSTRKFCVGLFTSKIEATIRDVGDMIGWQSDNEVVGPIAFAAKKSLLDFIPSMLPSGCDEPCLYRLVLDHGDYGIHNMSIQRLEDGTPSISSMFDWETGSIVPALLSDPIFWVQSGAVGVTENGDPESLYASESATEEETETRMAEAKEYTTELFKEAPEFQRAIVAGKDARHLWFALQDWRGQDPEGYFGTLGAWAEERMKEMGVK</sequence>
<proteinExistence type="predicted"/>
<organism evidence="1 2">
    <name type="scientific">Venturia effusa</name>
    <dbReference type="NCBI Taxonomy" id="50376"/>
    <lineage>
        <taxon>Eukaryota</taxon>
        <taxon>Fungi</taxon>
        <taxon>Dikarya</taxon>
        <taxon>Ascomycota</taxon>
        <taxon>Pezizomycotina</taxon>
        <taxon>Dothideomycetes</taxon>
        <taxon>Pleosporomycetidae</taxon>
        <taxon>Venturiales</taxon>
        <taxon>Venturiaceae</taxon>
        <taxon>Venturia</taxon>
    </lineage>
</organism>
<gene>
    <name evidence="1" type="ORF">FKW77_009370</name>
</gene>
<dbReference type="OrthoDB" id="3554464at2759"/>
<dbReference type="Proteomes" id="UP000316270">
    <property type="component" value="Chromosome 6"/>
</dbReference>
<dbReference type="AlphaFoldDB" id="A0A517L819"/>